<accession>A0A2P5HQG2</accession>
<organism evidence="1 2">
    <name type="scientific">Diaporthe helianthi</name>
    <dbReference type="NCBI Taxonomy" id="158607"/>
    <lineage>
        <taxon>Eukaryota</taxon>
        <taxon>Fungi</taxon>
        <taxon>Dikarya</taxon>
        <taxon>Ascomycota</taxon>
        <taxon>Pezizomycotina</taxon>
        <taxon>Sordariomycetes</taxon>
        <taxon>Sordariomycetidae</taxon>
        <taxon>Diaporthales</taxon>
        <taxon>Diaporthaceae</taxon>
        <taxon>Diaporthe</taxon>
    </lineage>
</organism>
<gene>
    <name evidence="1" type="ORF">DHEL01_v209097</name>
</gene>
<reference evidence="1" key="1">
    <citation type="submission" date="2017-09" db="EMBL/GenBank/DDBJ databases">
        <title>Polyketide synthases of a Diaporthe helianthi virulent isolate.</title>
        <authorList>
            <person name="Baroncelli R."/>
        </authorList>
    </citation>
    <scope>NUCLEOTIDE SEQUENCE [LARGE SCALE GENOMIC DNA]</scope>
    <source>
        <strain evidence="1">7/96</strain>
    </source>
</reference>
<dbReference type="Proteomes" id="UP000094444">
    <property type="component" value="Unassembled WGS sequence"/>
</dbReference>
<dbReference type="EMBL" id="MAVT02000985">
    <property type="protein sequence ID" value="POS72506.1"/>
    <property type="molecule type" value="Genomic_DNA"/>
</dbReference>
<dbReference type="AlphaFoldDB" id="A0A2P5HQG2"/>
<name>A0A2P5HQG2_DIAHE</name>
<dbReference type="InParanoid" id="A0A2P5HQG2"/>
<keyword evidence="2" id="KW-1185">Reference proteome</keyword>
<evidence type="ECO:0000313" key="2">
    <source>
        <dbReference type="Proteomes" id="UP000094444"/>
    </source>
</evidence>
<sequence length="85" mass="9518">MEQISLPPALLMEQVNLSMAHQTLYIQLDPASHIQETYLTPISLSADMQDPRLAPVLSTSGLSFIMTTLSQDIRRIPPKLHNNHP</sequence>
<evidence type="ECO:0000313" key="1">
    <source>
        <dbReference type="EMBL" id="POS72506.1"/>
    </source>
</evidence>
<comment type="caution">
    <text evidence="1">The sequence shown here is derived from an EMBL/GenBank/DDBJ whole genome shotgun (WGS) entry which is preliminary data.</text>
</comment>
<proteinExistence type="predicted"/>
<protein>
    <submittedName>
        <fullName evidence="1">Uncharacterized protein</fullName>
    </submittedName>
</protein>